<keyword evidence="2" id="KW-1185">Reference proteome</keyword>
<accession>A0A6F8ZIZ2</accession>
<dbReference type="Proteomes" id="UP000503399">
    <property type="component" value="Chromosome"/>
</dbReference>
<dbReference type="EMBL" id="LR778114">
    <property type="protein sequence ID" value="CAB1129746.1"/>
    <property type="molecule type" value="Genomic_DNA"/>
</dbReference>
<evidence type="ECO:0000313" key="2">
    <source>
        <dbReference type="Proteomes" id="UP000503399"/>
    </source>
</evidence>
<gene>
    <name evidence="1" type="ORF">R50_2249</name>
</gene>
<evidence type="ECO:0008006" key="3">
    <source>
        <dbReference type="Google" id="ProtNLM"/>
    </source>
</evidence>
<dbReference type="Gene3D" id="3.40.30.10">
    <property type="entry name" value="Glutaredoxin"/>
    <property type="match status" value="1"/>
</dbReference>
<dbReference type="AlphaFoldDB" id="A0A6F8ZIZ2"/>
<sequence length="39" mass="4151">MADVKRKSGQTGVPVIVVNSSVVVGFDRPKLARALGIRE</sequence>
<protein>
    <recommendedName>
        <fullName evidence="3">Glutaredoxin domain-containing protein</fullName>
    </recommendedName>
</protein>
<reference evidence="1 2" key="1">
    <citation type="submission" date="2020-02" db="EMBL/GenBank/DDBJ databases">
        <authorList>
            <person name="Hogendoorn C."/>
        </authorList>
    </citation>
    <scope>NUCLEOTIDE SEQUENCE [LARGE SCALE GENOMIC DNA]</scope>
    <source>
        <strain evidence="1">R501</strain>
    </source>
</reference>
<dbReference type="KEGG" id="hfv:R50_2249"/>
<proteinExistence type="predicted"/>
<evidence type="ECO:0000313" key="1">
    <source>
        <dbReference type="EMBL" id="CAB1129746.1"/>
    </source>
</evidence>
<organism evidence="1 2">
    <name type="scientific">Candidatus Hydrogenisulfobacillus filiaventi</name>
    <dbReference type="NCBI Taxonomy" id="2707344"/>
    <lineage>
        <taxon>Bacteria</taxon>
        <taxon>Bacillati</taxon>
        <taxon>Bacillota</taxon>
        <taxon>Clostridia</taxon>
        <taxon>Eubacteriales</taxon>
        <taxon>Clostridiales Family XVII. Incertae Sedis</taxon>
        <taxon>Candidatus Hydrogenisulfobacillus</taxon>
    </lineage>
</organism>
<name>A0A6F8ZIZ2_9FIRM</name>